<evidence type="ECO:0000313" key="3">
    <source>
        <dbReference type="EMBL" id="VDO83590.1"/>
    </source>
</evidence>
<feature type="compositionally biased region" description="Polar residues" evidence="1">
    <location>
        <begin position="16"/>
        <end position="26"/>
    </location>
</feature>
<evidence type="ECO:0000313" key="4">
    <source>
        <dbReference type="Proteomes" id="UP000267606"/>
    </source>
</evidence>
<keyword evidence="4" id="KW-1185">Reference proteome</keyword>
<dbReference type="AlphaFoldDB" id="A0A183HXT0"/>
<reference evidence="5" key="1">
    <citation type="submission" date="2016-06" db="UniProtKB">
        <authorList>
            <consortium name="WormBaseParasite"/>
        </authorList>
    </citation>
    <scope>IDENTIFICATION</scope>
</reference>
<dbReference type="Proteomes" id="UP000267606">
    <property type="component" value="Unassembled WGS sequence"/>
</dbReference>
<evidence type="ECO:0000313" key="5">
    <source>
        <dbReference type="WBParaSite" id="OFLC_0001229301-mRNA-1"/>
    </source>
</evidence>
<dbReference type="EMBL" id="UZAJ01018905">
    <property type="protein sequence ID" value="VDO83590.1"/>
    <property type="molecule type" value="Genomic_DNA"/>
</dbReference>
<protein>
    <submittedName>
        <fullName evidence="3 5">Uncharacterized protein</fullName>
    </submittedName>
</protein>
<evidence type="ECO:0000256" key="2">
    <source>
        <dbReference type="SAM" id="Phobius"/>
    </source>
</evidence>
<reference evidence="3 4" key="2">
    <citation type="submission" date="2018-11" db="EMBL/GenBank/DDBJ databases">
        <authorList>
            <consortium name="Pathogen Informatics"/>
        </authorList>
    </citation>
    <scope>NUCLEOTIDE SEQUENCE [LARGE SCALE GENOMIC DNA]</scope>
</reference>
<accession>A0A183HXT0</accession>
<evidence type="ECO:0000256" key="1">
    <source>
        <dbReference type="SAM" id="MobiDB-lite"/>
    </source>
</evidence>
<dbReference type="WBParaSite" id="OFLC_0001229301-mRNA-1">
    <property type="protein sequence ID" value="OFLC_0001229301-mRNA-1"/>
    <property type="gene ID" value="OFLC_0001229301"/>
</dbReference>
<keyword evidence="2" id="KW-0472">Membrane</keyword>
<feature type="transmembrane region" description="Helical" evidence="2">
    <location>
        <begin position="50"/>
        <end position="67"/>
    </location>
</feature>
<gene>
    <name evidence="3" type="ORF">OFLC_LOCUS12293</name>
</gene>
<feature type="region of interest" description="Disordered" evidence="1">
    <location>
        <begin position="1"/>
        <end position="47"/>
    </location>
</feature>
<proteinExistence type="predicted"/>
<name>A0A183HXT0_9BILA</name>
<sequence>MDENPTEADSGATPVATDSQAVTDSDGTVDAAAEIEGTPGPVKAGNDEKLPATTIAIITFTYFAILFN</sequence>
<organism evidence="5">
    <name type="scientific">Onchocerca flexuosa</name>
    <dbReference type="NCBI Taxonomy" id="387005"/>
    <lineage>
        <taxon>Eukaryota</taxon>
        <taxon>Metazoa</taxon>
        <taxon>Ecdysozoa</taxon>
        <taxon>Nematoda</taxon>
        <taxon>Chromadorea</taxon>
        <taxon>Rhabditida</taxon>
        <taxon>Spirurina</taxon>
        <taxon>Spiruromorpha</taxon>
        <taxon>Filarioidea</taxon>
        <taxon>Onchocercidae</taxon>
        <taxon>Onchocerca</taxon>
    </lineage>
</organism>
<keyword evidence="2" id="KW-1133">Transmembrane helix</keyword>
<keyword evidence="2" id="KW-0812">Transmembrane</keyword>